<proteinExistence type="inferred from homology"/>
<reference evidence="7" key="1">
    <citation type="submission" date="2022-12" db="EMBL/GenBank/DDBJ databases">
        <authorList>
            <person name="Wang J."/>
        </authorList>
    </citation>
    <scope>NUCLEOTIDE SEQUENCE</scope>
    <source>
        <strain evidence="7">HY-42-06</strain>
    </source>
</reference>
<dbReference type="PANTHER" id="PTHR15239:SF6">
    <property type="entry name" value="RIBOSOME QUALITY CONTROL COMPLEX SUBUNIT NEMF"/>
    <property type="match status" value="1"/>
</dbReference>
<evidence type="ECO:0000256" key="2">
    <source>
        <dbReference type="ARBA" id="ARBA00022730"/>
    </source>
</evidence>
<dbReference type="InterPro" id="IPR008532">
    <property type="entry name" value="NFACT_RNA-bd"/>
</dbReference>
<keyword evidence="8" id="KW-1185">Reference proteome</keyword>
<dbReference type="HAMAP" id="MF_00844_B">
    <property type="entry name" value="RqcH_B"/>
    <property type="match status" value="1"/>
</dbReference>
<comment type="caution">
    <text evidence="7">The sequence shown here is derived from an EMBL/GenBank/DDBJ whole genome shotgun (WGS) entry which is preliminary data.</text>
</comment>
<dbReference type="RefSeq" id="WP_268049083.1">
    <property type="nucleotide sequence ID" value="NZ_JAPQES010000002.1"/>
</dbReference>
<dbReference type="Pfam" id="PF05833">
    <property type="entry name" value="NFACT_N"/>
    <property type="match status" value="1"/>
</dbReference>
<dbReference type="Gene3D" id="2.30.310.10">
    <property type="entry name" value="ibrinogen binding protein from staphylococcus aureus domain"/>
    <property type="match status" value="1"/>
</dbReference>
<comment type="similarity">
    <text evidence="5">Belongs to the NEMF family.</text>
</comment>
<dbReference type="EMBL" id="JAPQES010000002">
    <property type="protein sequence ID" value="MCY6370338.1"/>
    <property type="molecule type" value="Genomic_DNA"/>
</dbReference>
<evidence type="ECO:0000259" key="6">
    <source>
        <dbReference type="Pfam" id="PF05670"/>
    </source>
</evidence>
<evidence type="ECO:0000256" key="4">
    <source>
        <dbReference type="ARBA" id="ARBA00022917"/>
    </source>
</evidence>
<sequence>MALDGIFLYSIIHELKDTIINGKVDKVNQPEKDEIILNIRQGRKLIKLLISASSNYPRIHLTETNKPNPLKAPMFCMVLRKYLTNSRIIDINQINNDRIVVLTFESRDELGFDSIYSLVIEIMGRHSNITLVRERDGIIMDSIKHITPDVNSYRSTFPGIKYVYPPKSTKLNPFNFSFGEAENYINENNIDLNENMFLMLFTGISKTLSKELAFNLNLANITLNTESFNNIIDYCKNIFNKINLKKFEYFSYKNDNSLIDFYCFDLKSMGKYTKTSYVSPSTLLESFYFTKDKLDRLKAKSSDLQKIVNNNINRCIKKAKILNNTLKKCEDKEKVKLYGELITANIYALEKGMKEIEVLNYYSEKGENIKIKLDENKTPSQNVQSYYKKYNKLKKSEEAAHEQLEQNTDELNYLYSVLTNIKNANSYDEIEEIKKELIETNYIKFKKSRKTKKSKALKPLHFISSDGFDIYVGKNNIQNDNLTLKFANKHDIWLHTKEIPGSHVIIRNSGEIPDRTLMEAANLAAYYSKGQQSSKVPVDYTEIKNVKKPSGAKPGMVIYYTNQTLYITPEEPKLKEINNK</sequence>
<keyword evidence="3 5" id="KW-0694">RNA-binding</keyword>
<evidence type="ECO:0000313" key="7">
    <source>
        <dbReference type="EMBL" id="MCY6370338.1"/>
    </source>
</evidence>
<name>A0ABT4CN11_9CLOT</name>
<evidence type="ECO:0000256" key="3">
    <source>
        <dbReference type="ARBA" id="ARBA00022884"/>
    </source>
</evidence>
<evidence type="ECO:0000256" key="1">
    <source>
        <dbReference type="ARBA" id="ARBA00022555"/>
    </source>
</evidence>
<accession>A0ABT4CN11</accession>
<dbReference type="Proteomes" id="UP001079657">
    <property type="component" value="Unassembled WGS sequence"/>
</dbReference>
<dbReference type="InterPro" id="IPR051608">
    <property type="entry name" value="RQC_Subunit_NEMF"/>
</dbReference>
<dbReference type="PANTHER" id="PTHR15239">
    <property type="entry name" value="NUCLEAR EXPORT MEDIATOR FACTOR NEMF"/>
    <property type="match status" value="1"/>
</dbReference>
<evidence type="ECO:0000313" key="8">
    <source>
        <dbReference type="Proteomes" id="UP001079657"/>
    </source>
</evidence>
<protein>
    <recommendedName>
        <fullName evidence="5">Rqc2 homolog RqcH</fullName>
        <shortName evidence="5">RqcH</shortName>
    </recommendedName>
</protein>
<dbReference type="InterPro" id="IPR043682">
    <property type="entry name" value="RqcH_bacterial"/>
</dbReference>
<keyword evidence="4 5" id="KW-0648">Protein biosynthesis</keyword>
<feature type="domain" description="NFACT RNA-binding" evidence="6">
    <location>
        <begin position="458"/>
        <end position="553"/>
    </location>
</feature>
<evidence type="ECO:0000256" key="5">
    <source>
        <dbReference type="HAMAP-Rule" id="MF_00844"/>
    </source>
</evidence>
<dbReference type="Pfam" id="PF05670">
    <property type="entry name" value="NFACT-R_1"/>
    <property type="match status" value="1"/>
</dbReference>
<organism evidence="7 8">
    <name type="scientific">Clostridium ganghwense</name>
    <dbReference type="NCBI Taxonomy" id="312089"/>
    <lineage>
        <taxon>Bacteria</taxon>
        <taxon>Bacillati</taxon>
        <taxon>Bacillota</taxon>
        <taxon>Clostridia</taxon>
        <taxon>Eubacteriales</taxon>
        <taxon>Clostridiaceae</taxon>
        <taxon>Clostridium</taxon>
    </lineage>
</organism>
<keyword evidence="2 5" id="KW-0699">rRNA-binding</keyword>
<keyword evidence="1 5" id="KW-0820">tRNA-binding</keyword>
<comment type="subunit">
    <text evidence="5">Associates with stalled 50S ribosomal subunits. Binds to RqcP.</text>
</comment>
<gene>
    <name evidence="5" type="primary">rqcH</name>
    <name evidence="7" type="ORF">OXH55_06795</name>
</gene>
<comment type="function">
    <text evidence="5">Key component of the ribosome quality control system (RQC), a ribosome-associated complex that mediates the extraction of incompletely synthesized nascent chains from stalled ribosomes and their subsequent degradation. RqcH recruits Ala-charged tRNA, and with RqcP directs the elongation of stalled nascent chains on 50S ribosomal subunits, leading to non-templated C-terminal alanine extensions (Ala tail). The Ala tail promotes nascent chain degradation. May add between 1 and at least 8 Ala residues. Binds to stalled 50S ribosomal subunits.</text>
</comment>